<comment type="caution">
    <text evidence="1">The sequence shown here is derived from an EMBL/GenBank/DDBJ whole genome shotgun (WGS) entry which is preliminary data.</text>
</comment>
<keyword evidence="2" id="KW-1185">Reference proteome</keyword>
<proteinExistence type="predicted"/>
<gene>
    <name evidence="1" type="ORF">M9Y10_043717</name>
</gene>
<evidence type="ECO:0000313" key="1">
    <source>
        <dbReference type="EMBL" id="KAK8884601.1"/>
    </source>
</evidence>
<protein>
    <submittedName>
        <fullName evidence="1">Uncharacterized protein</fullName>
    </submittedName>
</protein>
<dbReference type="EMBL" id="JAPFFF010000008">
    <property type="protein sequence ID" value="KAK8884601.1"/>
    <property type="molecule type" value="Genomic_DNA"/>
</dbReference>
<dbReference type="Proteomes" id="UP001470230">
    <property type="component" value="Unassembled WGS sequence"/>
</dbReference>
<accession>A0ABR2K1K2</accession>
<evidence type="ECO:0000313" key="2">
    <source>
        <dbReference type="Proteomes" id="UP001470230"/>
    </source>
</evidence>
<name>A0ABR2K1K2_9EUKA</name>
<organism evidence="1 2">
    <name type="scientific">Tritrichomonas musculus</name>
    <dbReference type="NCBI Taxonomy" id="1915356"/>
    <lineage>
        <taxon>Eukaryota</taxon>
        <taxon>Metamonada</taxon>
        <taxon>Parabasalia</taxon>
        <taxon>Tritrichomonadida</taxon>
        <taxon>Tritrichomonadidae</taxon>
        <taxon>Tritrichomonas</taxon>
    </lineage>
</organism>
<sequence>MCDIENKPEQQIGDFGPNSFVETTRQYINKLREQYESSQESLMSSVQSLFAGISSLSNGSTQNGQTSQKGEKLLDDLKKVEGVEVGNKNQNKVDININGSLFKVGISTLLSLAPQISTAVSST</sequence>
<reference evidence="1 2" key="1">
    <citation type="submission" date="2024-04" db="EMBL/GenBank/DDBJ databases">
        <title>Tritrichomonas musculus Genome.</title>
        <authorList>
            <person name="Alves-Ferreira E."/>
            <person name="Grigg M."/>
            <person name="Lorenzi H."/>
            <person name="Galac M."/>
        </authorList>
    </citation>
    <scope>NUCLEOTIDE SEQUENCE [LARGE SCALE GENOMIC DNA]</scope>
    <source>
        <strain evidence="1 2">EAF2021</strain>
    </source>
</reference>